<reference evidence="6 7" key="1">
    <citation type="submission" date="2024-08" db="EMBL/GenBank/DDBJ databases">
        <authorList>
            <person name="Lu H."/>
        </authorList>
    </citation>
    <scope>NUCLEOTIDE SEQUENCE [LARGE SCALE GENOMIC DNA]</scope>
    <source>
        <strain evidence="6 7">LYH14W</strain>
    </source>
</reference>
<keyword evidence="2 5" id="KW-0812">Transmembrane</keyword>
<dbReference type="PANTHER" id="PTHR35371:SF1">
    <property type="entry name" value="BLR7753 PROTEIN"/>
    <property type="match status" value="1"/>
</dbReference>
<gene>
    <name evidence="6" type="ORF">ACG00Y_26645</name>
</gene>
<dbReference type="InterPro" id="IPR001129">
    <property type="entry name" value="Membr-assoc_MAPEG"/>
</dbReference>
<keyword evidence="7" id="KW-1185">Reference proteome</keyword>
<evidence type="ECO:0000256" key="2">
    <source>
        <dbReference type="ARBA" id="ARBA00022692"/>
    </source>
</evidence>
<keyword evidence="3 5" id="KW-1133">Transmembrane helix</keyword>
<dbReference type="SUPFAM" id="SSF161084">
    <property type="entry name" value="MAPEG domain-like"/>
    <property type="match status" value="1"/>
</dbReference>
<proteinExistence type="predicted"/>
<protein>
    <submittedName>
        <fullName evidence="6">MAPEG family protein</fullName>
    </submittedName>
</protein>
<evidence type="ECO:0000256" key="4">
    <source>
        <dbReference type="ARBA" id="ARBA00023136"/>
    </source>
</evidence>
<sequence length="135" mass="14525">MPQLSPELHFLTLSAALTGLLWVPIIVNRLREMGVWAALRNPQPDVRPHADWAYRLANAHRNAIENLAVFAPLALTVHGLGLGDAGTALAAGAFFWSRLAHALIYTTGVPLLRTLAFVVGFGAQAMLVLRILGLG</sequence>
<dbReference type="Gene3D" id="1.20.120.550">
    <property type="entry name" value="Membrane associated eicosanoid/glutathione metabolism-like domain"/>
    <property type="match status" value="1"/>
</dbReference>
<evidence type="ECO:0000313" key="7">
    <source>
        <dbReference type="Proteomes" id="UP001606210"/>
    </source>
</evidence>
<comment type="subcellular location">
    <subcellularLocation>
        <location evidence="1">Membrane</location>
    </subcellularLocation>
</comment>
<dbReference type="InterPro" id="IPR023352">
    <property type="entry name" value="MAPEG-like_dom_sf"/>
</dbReference>
<dbReference type="Pfam" id="PF01124">
    <property type="entry name" value="MAPEG"/>
    <property type="match status" value="1"/>
</dbReference>
<keyword evidence="4 5" id="KW-0472">Membrane</keyword>
<dbReference type="Proteomes" id="UP001606210">
    <property type="component" value="Unassembled WGS sequence"/>
</dbReference>
<organism evidence="6 7">
    <name type="scientific">Pelomonas parva</name>
    <dbReference type="NCBI Taxonomy" id="3299032"/>
    <lineage>
        <taxon>Bacteria</taxon>
        <taxon>Pseudomonadati</taxon>
        <taxon>Pseudomonadota</taxon>
        <taxon>Betaproteobacteria</taxon>
        <taxon>Burkholderiales</taxon>
        <taxon>Sphaerotilaceae</taxon>
        <taxon>Roseateles</taxon>
    </lineage>
</organism>
<evidence type="ECO:0000256" key="1">
    <source>
        <dbReference type="ARBA" id="ARBA00004370"/>
    </source>
</evidence>
<evidence type="ECO:0000256" key="3">
    <source>
        <dbReference type="ARBA" id="ARBA00022989"/>
    </source>
</evidence>
<dbReference type="RefSeq" id="WP_394484319.1">
    <property type="nucleotide sequence ID" value="NZ_JBIGHV010000013.1"/>
</dbReference>
<name>A0ABW7FCI6_9BURK</name>
<dbReference type="EMBL" id="JBIGHV010000013">
    <property type="protein sequence ID" value="MFG6433515.1"/>
    <property type="molecule type" value="Genomic_DNA"/>
</dbReference>
<feature type="transmembrane region" description="Helical" evidence="5">
    <location>
        <begin position="67"/>
        <end position="96"/>
    </location>
</feature>
<accession>A0ABW7FCI6</accession>
<dbReference type="PANTHER" id="PTHR35371">
    <property type="entry name" value="INNER MEMBRANE PROTEIN"/>
    <property type="match status" value="1"/>
</dbReference>
<feature type="transmembrane region" description="Helical" evidence="5">
    <location>
        <begin position="6"/>
        <end position="27"/>
    </location>
</feature>
<evidence type="ECO:0000313" key="6">
    <source>
        <dbReference type="EMBL" id="MFG6433515.1"/>
    </source>
</evidence>
<comment type="caution">
    <text evidence="6">The sequence shown here is derived from an EMBL/GenBank/DDBJ whole genome shotgun (WGS) entry which is preliminary data.</text>
</comment>
<evidence type="ECO:0000256" key="5">
    <source>
        <dbReference type="SAM" id="Phobius"/>
    </source>
</evidence>
<feature type="transmembrane region" description="Helical" evidence="5">
    <location>
        <begin position="102"/>
        <end position="129"/>
    </location>
</feature>